<protein>
    <submittedName>
        <fullName evidence="2">VOC family protein</fullName>
    </submittedName>
</protein>
<dbReference type="InterPro" id="IPR004360">
    <property type="entry name" value="Glyas_Fos-R_dOase_dom"/>
</dbReference>
<evidence type="ECO:0000259" key="1">
    <source>
        <dbReference type="PROSITE" id="PS51819"/>
    </source>
</evidence>
<dbReference type="EMBL" id="JBHSDV010000005">
    <property type="protein sequence ID" value="MFC4388984.1"/>
    <property type="molecule type" value="Genomic_DNA"/>
</dbReference>
<dbReference type="CDD" id="cd16359">
    <property type="entry name" value="VOC_BsCatE_like_C"/>
    <property type="match status" value="1"/>
</dbReference>
<reference evidence="3" key="1">
    <citation type="journal article" date="2019" name="Int. J. Syst. Evol. Microbiol.">
        <title>The Global Catalogue of Microorganisms (GCM) 10K type strain sequencing project: providing services to taxonomists for standard genome sequencing and annotation.</title>
        <authorList>
            <consortium name="The Broad Institute Genomics Platform"/>
            <consortium name="The Broad Institute Genome Sequencing Center for Infectious Disease"/>
            <person name="Wu L."/>
            <person name="Ma J."/>
        </authorList>
    </citation>
    <scope>NUCLEOTIDE SEQUENCE [LARGE SCALE GENOMIC DNA]</scope>
    <source>
        <strain evidence="3">KACC 14058</strain>
    </source>
</reference>
<name>A0ABV8VZ47_9BACI</name>
<feature type="domain" description="VOC" evidence="1">
    <location>
        <begin position="168"/>
        <end position="285"/>
    </location>
</feature>
<organism evidence="2 3">
    <name type="scientific">Gracilibacillus marinus</name>
    <dbReference type="NCBI Taxonomy" id="630535"/>
    <lineage>
        <taxon>Bacteria</taxon>
        <taxon>Bacillati</taxon>
        <taxon>Bacillota</taxon>
        <taxon>Bacilli</taxon>
        <taxon>Bacillales</taxon>
        <taxon>Bacillaceae</taxon>
        <taxon>Gracilibacillus</taxon>
    </lineage>
</organism>
<accession>A0ABV8VZ47</accession>
<evidence type="ECO:0000313" key="2">
    <source>
        <dbReference type="EMBL" id="MFC4388984.1"/>
    </source>
</evidence>
<dbReference type="Proteomes" id="UP001595880">
    <property type="component" value="Unassembled WGS sequence"/>
</dbReference>
<proteinExistence type="predicted"/>
<gene>
    <name evidence="2" type="ORF">ACFOZ1_14370</name>
</gene>
<dbReference type="PANTHER" id="PTHR43279">
    <property type="entry name" value="CATECHOL-2,3-DIOXYGENASE"/>
    <property type="match status" value="1"/>
</dbReference>
<dbReference type="PANTHER" id="PTHR43279:SF1">
    <property type="entry name" value="CATECHOL-2,3-DIOXYGENASE"/>
    <property type="match status" value="1"/>
</dbReference>
<feature type="domain" description="VOC" evidence="1">
    <location>
        <begin position="10"/>
        <end position="126"/>
    </location>
</feature>
<evidence type="ECO:0000313" key="3">
    <source>
        <dbReference type="Proteomes" id="UP001595880"/>
    </source>
</evidence>
<dbReference type="SUPFAM" id="SSF54593">
    <property type="entry name" value="Glyoxalase/Bleomycin resistance protein/Dihydroxybiphenyl dioxygenase"/>
    <property type="match status" value="2"/>
</dbReference>
<dbReference type="Pfam" id="PF00903">
    <property type="entry name" value="Glyoxalase"/>
    <property type="match status" value="2"/>
</dbReference>
<dbReference type="InterPro" id="IPR037523">
    <property type="entry name" value="VOC_core"/>
</dbReference>
<dbReference type="RefSeq" id="WP_390200401.1">
    <property type="nucleotide sequence ID" value="NZ_JBHSDV010000005.1"/>
</dbReference>
<keyword evidence="3" id="KW-1185">Reference proteome</keyword>
<comment type="caution">
    <text evidence="2">The sequence shown here is derived from an EMBL/GenBank/DDBJ whole genome shotgun (WGS) entry which is preliminary data.</text>
</comment>
<dbReference type="Gene3D" id="3.10.180.10">
    <property type="entry name" value="2,3-Dihydroxybiphenyl 1,2-Dioxygenase, domain 1"/>
    <property type="match status" value="2"/>
</dbReference>
<dbReference type="PROSITE" id="PS51819">
    <property type="entry name" value="VOC"/>
    <property type="match status" value="2"/>
</dbReference>
<dbReference type="InterPro" id="IPR029068">
    <property type="entry name" value="Glyas_Bleomycin-R_OHBP_Dase"/>
</dbReference>
<sequence>MQFHQKPNTFVSHVELKVSNIAESIAFYKQIVGFQILEQTENNVRFTTDGKSSILSLKQLEKVEPKQQKTTGLYHFAILLPERKDLANFVFHLAKNKIPVGSSDHLVSEAFYFNDPDGNGIEVYADKDPSTWTWRNNHVVMAVDPIDIEGLLAEGENGAWTLLPTNTVMGHIHLHVAELGETKQFYEEGLGFQTVSQFGNQALFISTGKYHHHIGLNTWNGLGAPPELPFNPGLESYTLSYPNKESLEQVVNNVRQIGAKVEKDNDNYVTYDPSQNKIVLSYDAY</sequence>